<protein>
    <submittedName>
        <fullName evidence="3">PHB depolymerase family esterase</fullName>
    </submittedName>
</protein>
<dbReference type="AlphaFoldDB" id="A0A158FEZ1"/>
<keyword evidence="2" id="KW-0378">Hydrolase</keyword>
<dbReference type="EMBL" id="FCOK02000004">
    <property type="protein sequence ID" value="SAL18183.1"/>
    <property type="molecule type" value="Genomic_DNA"/>
</dbReference>
<dbReference type="Pfam" id="PF10503">
    <property type="entry name" value="Esterase_PHB"/>
    <property type="match status" value="1"/>
</dbReference>
<dbReference type="InterPro" id="IPR029058">
    <property type="entry name" value="AB_hydrolase_fold"/>
</dbReference>
<dbReference type="GO" id="GO:0016787">
    <property type="term" value="F:hydrolase activity"/>
    <property type="evidence" value="ECO:0007669"/>
    <property type="project" value="UniProtKB-KW"/>
</dbReference>
<accession>A0A158FEZ1</accession>
<evidence type="ECO:0000256" key="2">
    <source>
        <dbReference type="ARBA" id="ARBA00022801"/>
    </source>
</evidence>
<keyword evidence="1" id="KW-0732">Signal</keyword>
<dbReference type="InterPro" id="IPR010126">
    <property type="entry name" value="Esterase_phb"/>
</dbReference>
<reference evidence="3 4" key="1">
    <citation type="submission" date="2016-01" db="EMBL/GenBank/DDBJ databases">
        <authorList>
            <person name="Oliw E.H."/>
        </authorList>
    </citation>
    <scope>NUCLEOTIDE SEQUENCE [LARGE SCALE GENOMIC DNA]</scope>
    <source>
        <strain evidence="3">LMG 27134</strain>
    </source>
</reference>
<dbReference type="Proteomes" id="UP000054683">
    <property type="component" value="Unassembled WGS sequence"/>
</dbReference>
<evidence type="ECO:0000313" key="3">
    <source>
        <dbReference type="EMBL" id="SAL18183.1"/>
    </source>
</evidence>
<proteinExistence type="predicted"/>
<name>A0A158FEZ1_9BURK</name>
<organism evidence="3 4">
    <name type="scientific">Caballeronia udeis</name>
    <dbReference type="NCBI Taxonomy" id="1232866"/>
    <lineage>
        <taxon>Bacteria</taxon>
        <taxon>Pseudomonadati</taxon>
        <taxon>Pseudomonadota</taxon>
        <taxon>Betaproteobacteria</taxon>
        <taxon>Burkholderiales</taxon>
        <taxon>Burkholderiaceae</taxon>
        <taxon>Caballeronia</taxon>
    </lineage>
</organism>
<evidence type="ECO:0000313" key="4">
    <source>
        <dbReference type="Proteomes" id="UP000054683"/>
    </source>
</evidence>
<dbReference type="PANTHER" id="PTHR43037:SF1">
    <property type="entry name" value="BLL1128 PROTEIN"/>
    <property type="match status" value="1"/>
</dbReference>
<gene>
    <name evidence="3" type="ORF">AWB69_01046</name>
</gene>
<dbReference type="SUPFAM" id="SSF53474">
    <property type="entry name" value="alpha/beta-Hydrolases"/>
    <property type="match status" value="1"/>
</dbReference>
<sequence>MGKIMKLSEEFLHSMQDAMKLLRTRGPQEATAALQRALGGHAQPAPQTNTDAPAVTYPGTFTTHTFSNAAGHRNYKLYVPKHHNGRPLPLVVMLHGCTQDADDFAAGTQMNALAERDGCIVVYPVQPQGANASKCWNWFKPADQRRDSGEPALIAGITREVMSKQAVDPSRVFVAGLSAGGAMAAIMVQAYPDLYAAACVHSGLAVGSAHDLQSALAAMRGGKPPRARRAEAPKRPLIVFHGDADATVHPSNAAGLLRGFGAQAVVFDETSRAEAGKRTSTVERLKSADGVDAELWLIHGAPHAWAGGNANGSYTDSMGPDASTIMMRFFLDHPLQN</sequence>
<dbReference type="PANTHER" id="PTHR43037">
    <property type="entry name" value="UNNAMED PRODUCT-RELATED"/>
    <property type="match status" value="1"/>
</dbReference>
<dbReference type="InterPro" id="IPR050955">
    <property type="entry name" value="Plant_Biomass_Hydrol_Est"/>
</dbReference>
<dbReference type="GO" id="GO:0005576">
    <property type="term" value="C:extracellular region"/>
    <property type="evidence" value="ECO:0007669"/>
    <property type="project" value="InterPro"/>
</dbReference>
<dbReference type="NCBIfam" id="TIGR01840">
    <property type="entry name" value="esterase_phb"/>
    <property type="match status" value="1"/>
</dbReference>
<dbReference type="Gene3D" id="3.40.50.1820">
    <property type="entry name" value="alpha/beta hydrolase"/>
    <property type="match status" value="1"/>
</dbReference>
<evidence type="ECO:0000256" key="1">
    <source>
        <dbReference type="ARBA" id="ARBA00022729"/>
    </source>
</evidence>